<keyword evidence="3 5" id="KW-1133">Transmembrane helix</keyword>
<evidence type="ECO:0000256" key="2">
    <source>
        <dbReference type="ARBA" id="ARBA00022692"/>
    </source>
</evidence>
<dbReference type="InterPro" id="IPR019109">
    <property type="entry name" value="MamF_MmsF"/>
</dbReference>
<evidence type="ECO:0000256" key="4">
    <source>
        <dbReference type="ARBA" id="ARBA00023136"/>
    </source>
</evidence>
<feature type="transmembrane region" description="Helical" evidence="5">
    <location>
        <begin position="19"/>
        <end position="37"/>
    </location>
</feature>
<dbReference type="RefSeq" id="WP_314004451.1">
    <property type="nucleotide sequence ID" value="NZ_JASJOR010000015.1"/>
</dbReference>
<dbReference type="EMBL" id="JASJOT010000042">
    <property type="protein sequence ID" value="MDJ1498202.1"/>
    <property type="molecule type" value="Genomic_DNA"/>
</dbReference>
<evidence type="ECO:0008006" key="8">
    <source>
        <dbReference type="Google" id="ProtNLM"/>
    </source>
</evidence>
<evidence type="ECO:0000313" key="7">
    <source>
        <dbReference type="Proteomes" id="UP001228581"/>
    </source>
</evidence>
<evidence type="ECO:0000256" key="5">
    <source>
        <dbReference type="SAM" id="Phobius"/>
    </source>
</evidence>
<feature type="transmembrane region" description="Helical" evidence="5">
    <location>
        <begin position="74"/>
        <end position="95"/>
    </location>
</feature>
<reference evidence="6 7" key="1">
    <citation type="submission" date="2023-05" db="EMBL/GenBank/DDBJ databases">
        <authorList>
            <person name="Zhang X."/>
        </authorList>
    </citation>
    <scope>NUCLEOTIDE SEQUENCE [LARGE SCALE GENOMIC DNA]</scope>
    <source>
        <strain evidence="6 7">DM2B3-1</strain>
    </source>
</reference>
<sequence>MEEQPSHQIVPVTDNGKTIAILSYITLVGFIIALIMHSSNKTSLAAFHLRQVLLLIIIGVAVGFVAWIPILGWLVWIVTCIGLFVLWIFGLIAAVNGEEKPMPLLGAKAQEMFASAFK</sequence>
<proteinExistence type="predicted"/>
<feature type="transmembrane region" description="Helical" evidence="5">
    <location>
        <begin position="49"/>
        <end position="68"/>
    </location>
</feature>
<keyword evidence="4 5" id="KW-0472">Membrane</keyword>
<organism evidence="6 7">
    <name type="scientific">Xanthocytophaga flava</name>
    <dbReference type="NCBI Taxonomy" id="3048013"/>
    <lineage>
        <taxon>Bacteria</taxon>
        <taxon>Pseudomonadati</taxon>
        <taxon>Bacteroidota</taxon>
        <taxon>Cytophagia</taxon>
        <taxon>Cytophagales</taxon>
        <taxon>Rhodocytophagaceae</taxon>
        <taxon>Xanthocytophaga</taxon>
    </lineage>
</organism>
<accession>A0ABT7CZ75</accession>
<keyword evidence="2 5" id="KW-0812">Transmembrane</keyword>
<protein>
    <recommendedName>
        <fullName evidence="8">Chloroplast import component protein (Tic20)</fullName>
    </recommendedName>
</protein>
<dbReference type="Pfam" id="PF09685">
    <property type="entry name" value="MamF_MmsF"/>
    <property type="match status" value="1"/>
</dbReference>
<evidence type="ECO:0000256" key="1">
    <source>
        <dbReference type="ARBA" id="ARBA00004141"/>
    </source>
</evidence>
<dbReference type="Proteomes" id="UP001228581">
    <property type="component" value="Unassembled WGS sequence"/>
</dbReference>
<keyword evidence="7" id="KW-1185">Reference proteome</keyword>
<name>A0ABT7CZ75_9BACT</name>
<comment type="subcellular location">
    <subcellularLocation>
        <location evidence="1">Membrane</location>
        <topology evidence="1">Multi-pass membrane protein</topology>
    </subcellularLocation>
</comment>
<evidence type="ECO:0000256" key="3">
    <source>
        <dbReference type="ARBA" id="ARBA00022989"/>
    </source>
</evidence>
<gene>
    <name evidence="6" type="ORF">QNI19_34990</name>
</gene>
<comment type="caution">
    <text evidence="6">The sequence shown here is derived from an EMBL/GenBank/DDBJ whole genome shotgun (WGS) entry which is preliminary data.</text>
</comment>
<evidence type="ECO:0000313" key="6">
    <source>
        <dbReference type="EMBL" id="MDJ1498202.1"/>
    </source>
</evidence>